<accession>F4KNE0</accession>
<dbReference type="Proteomes" id="UP000006545">
    <property type="component" value="Chromosome"/>
</dbReference>
<keyword evidence="2" id="KW-1185">Reference proteome</keyword>
<dbReference type="EMBL" id="CP002689">
    <property type="protein sequence ID" value="AEE13451.1"/>
    <property type="molecule type" value="Genomic_DNA"/>
</dbReference>
<dbReference type="STRING" id="879243.Poras_1518"/>
<dbReference type="AlphaFoldDB" id="F4KNE0"/>
<dbReference type="HOGENOM" id="CLU_3383214_0_0_10"/>
<name>F4KNE0_PORAD</name>
<gene>
    <name evidence="1" type="ordered locus">Poras_1518</name>
</gene>
<sequence>MCPPVLIGAQYALWADTQVRPYMGPHQHDKFSH</sequence>
<organism evidence="1 2">
    <name type="scientific">Porphyromonas asaccharolytica (strain ATCC 25260 / DSM 20707 / BCRC 10618 / CCUG 7834 / JCM 6326 / LMG 13178 / VPI 4198 / B440)</name>
    <name type="common">Bacteroides asaccharolyticus</name>
    <dbReference type="NCBI Taxonomy" id="879243"/>
    <lineage>
        <taxon>Bacteria</taxon>
        <taxon>Pseudomonadati</taxon>
        <taxon>Bacteroidota</taxon>
        <taxon>Bacteroidia</taxon>
        <taxon>Bacteroidales</taxon>
        <taxon>Porphyromonadaceae</taxon>
        <taxon>Porphyromonas</taxon>
    </lineage>
</organism>
<evidence type="ECO:0000313" key="1">
    <source>
        <dbReference type="EMBL" id="AEE13451.1"/>
    </source>
</evidence>
<evidence type="ECO:0000313" key="2">
    <source>
        <dbReference type="Proteomes" id="UP000006545"/>
    </source>
</evidence>
<reference evidence="2" key="1">
    <citation type="submission" date="2011-04" db="EMBL/GenBank/DDBJ databases">
        <title>The complete genome of Porphyromonas asaccharolytica DSM 20707.</title>
        <authorList>
            <person name="Lucas S."/>
            <person name="Han J."/>
            <person name="Lapidus A."/>
            <person name="Bruce D."/>
            <person name="Goodwin L."/>
            <person name="Pitluck S."/>
            <person name="Peters L."/>
            <person name="Kyrpides N."/>
            <person name="Mavromatis K."/>
            <person name="Ivanova N."/>
            <person name="Ovchinnikova G."/>
            <person name="Pagani I."/>
            <person name="Lu M."/>
            <person name="Detter J.C."/>
            <person name="Tapia R."/>
            <person name="Han C."/>
            <person name="Land M."/>
            <person name="Hauser L."/>
            <person name="Markowitz V."/>
            <person name="Cheng J.-F."/>
            <person name="Hugenholtz P."/>
            <person name="Woyke T."/>
            <person name="Wu D."/>
            <person name="Gronow S."/>
            <person name="Wellnitz S."/>
            <person name="Brambilla E."/>
            <person name="Klenk H.-P."/>
            <person name="Eisen J.A."/>
        </authorList>
    </citation>
    <scope>NUCLEOTIDE SEQUENCE [LARGE SCALE GENOMIC DNA]</scope>
    <source>
        <strain evidence="2">ATCC 25260 / DSM 20707 / VPI 4198</strain>
    </source>
</reference>
<dbReference type="KEGG" id="pah:Poras_1518"/>
<proteinExistence type="predicted"/>
<protein>
    <submittedName>
        <fullName evidence="1">Uncharacterized protein</fullName>
    </submittedName>
</protein>